<dbReference type="Pfam" id="PF00152">
    <property type="entry name" value="tRNA-synt_2"/>
    <property type="match status" value="1"/>
</dbReference>
<evidence type="ECO:0000256" key="6">
    <source>
        <dbReference type="ARBA" id="ARBA00022840"/>
    </source>
</evidence>
<comment type="similarity">
    <text evidence="1">Belongs to the class-II aminoacyl-tRNA synthetase family.</text>
</comment>
<dbReference type="NCBIfam" id="TIGR00457">
    <property type="entry name" value="asnS"/>
    <property type="match status" value="1"/>
</dbReference>
<keyword evidence="7" id="KW-0648">Protein biosynthesis</keyword>
<dbReference type="KEGG" id="mss:MSU_0308"/>
<dbReference type="CDD" id="cd04318">
    <property type="entry name" value="EcAsnRS_like_N"/>
    <property type="match status" value="1"/>
</dbReference>
<dbReference type="PRINTS" id="PR01042">
    <property type="entry name" value="TRNASYNTHASP"/>
</dbReference>
<dbReference type="InterPro" id="IPR012340">
    <property type="entry name" value="NA-bd_OB-fold"/>
</dbReference>
<keyword evidence="6" id="KW-0067">ATP-binding</keyword>
<evidence type="ECO:0000259" key="10">
    <source>
        <dbReference type="PROSITE" id="PS50862"/>
    </source>
</evidence>
<evidence type="ECO:0000256" key="8">
    <source>
        <dbReference type="ARBA" id="ARBA00023146"/>
    </source>
</evidence>
<dbReference type="HOGENOM" id="CLU_004553_2_0_14"/>
<dbReference type="GO" id="GO:0005524">
    <property type="term" value="F:ATP binding"/>
    <property type="evidence" value="ECO:0007669"/>
    <property type="project" value="UniProtKB-KW"/>
</dbReference>
<dbReference type="InterPro" id="IPR004364">
    <property type="entry name" value="Aa-tRNA-synt_II"/>
</dbReference>
<dbReference type="InterPro" id="IPR006195">
    <property type="entry name" value="aa-tRNA-synth_II"/>
</dbReference>
<accession>F0QQT0</accession>
<dbReference type="EC" id="6.1.1.22" evidence="3 9"/>
<comment type="subunit">
    <text evidence="2">Homodimer.</text>
</comment>
<dbReference type="GO" id="GO:0004816">
    <property type="term" value="F:asparagine-tRNA ligase activity"/>
    <property type="evidence" value="ECO:0007669"/>
    <property type="project" value="UniProtKB-UniRule"/>
</dbReference>
<dbReference type="PANTHER" id="PTHR22594:SF34">
    <property type="entry name" value="ASPARAGINE--TRNA LIGASE, MITOCHONDRIAL-RELATED"/>
    <property type="match status" value="1"/>
</dbReference>
<keyword evidence="5" id="KW-0547">Nucleotide-binding</keyword>
<dbReference type="PANTHER" id="PTHR22594">
    <property type="entry name" value="ASPARTYL/LYSYL-TRNA SYNTHETASE"/>
    <property type="match status" value="1"/>
</dbReference>
<keyword evidence="8 11" id="KW-0030">Aminoacyl-tRNA synthetase</keyword>
<organism evidence="11 12">
    <name type="scientific">Mycoplasma suis (strain Illinois)</name>
    <dbReference type="NCBI Taxonomy" id="768700"/>
    <lineage>
        <taxon>Bacteria</taxon>
        <taxon>Bacillati</taxon>
        <taxon>Mycoplasmatota</taxon>
        <taxon>Mollicutes</taxon>
        <taxon>Mycoplasmataceae</taxon>
        <taxon>Mycoplasma</taxon>
    </lineage>
</organism>
<evidence type="ECO:0000256" key="9">
    <source>
        <dbReference type="NCBIfam" id="TIGR00457"/>
    </source>
</evidence>
<dbReference type="Proteomes" id="UP000007484">
    <property type="component" value="Chromosome"/>
</dbReference>
<sequence length="439" mass="49902">MNRNSISINELLAQSSIERGKEYCIQGWVKTIQTFSSVEFLKVVDGTSLSGIQAVLDGKNLSSKDISLGDAIEVKGVLTPSKGGKQSFELKATGIKSLSKTTDFPLIPKELTLDYLRSQQLVRHRTDLFSAVYQIRREVVKAMNDFFYENHFYPSFAPVLTSNSCEGGAELFKLDKEYNDFFKKEQVLLSVSGQFYCEVISAGLGKSFSFGPTFRSEKSNSHAHLAEFWMIEVEESFSNLEKIIQTTYNLFNYMLGKVLDNCQEALQLISKISQDKDLIERLLKIREAKYKLASYRDCLELLKKSWGDELNKEDEQSLCKLLGTKILFITNFPSEQKPFYMARSEDKKTTFSFDMIVEGVGELAGGSEREGKIDKLNSSISEMNLDVKELEWYLQLRKYGYFSSAGFGMGFERLLMFLTGLKNIKDLSVFPRSYGGFQL</sequence>
<keyword evidence="4 11" id="KW-0436">Ligase</keyword>
<name>F0QQT0_MYCSL</name>
<dbReference type="Gene3D" id="2.40.50.140">
    <property type="entry name" value="Nucleic acid-binding proteins"/>
    <property type="match status" value="1"/>
</dbReference>
<dbReference type="InterPro" id="IPR045864">
    <property type="entry name" value="aa-tRNA-synth_II/BPL/LPL"/>
</dbReference>
<evidence type="ECO:0000256" key="3">
    <source>
        <dbReference type="ARBA" id="ARBA00012816"/>
    </source>
</evidence>
<dbReference type="InterPro" id="IPR004522">
    <property type="entry name" value="Asn-tRNA-ligase"/>
</dbReference>
<dbReference type="AlphaFoldDB" id="F0QQT0"/>
<protein>
    <recommendedName>
        <fullName evidence="3 9">Asparagine--tRNA ligase</fullName>
        <ecNumber evidence="3 9">6.1.1.22</ecNumber>
    </recommendedName>
</protein>
<evidence type="ECO:0000256" key="1">
    <source>
        <dbReference type="ARBA" id="ARBA00008226"/>
    </source>
</evidence>
<dbReference type="EMBL" id="CP002525">
    <property type="protein sequence ID" value="ADX97850.1"/>
    <property type="molecule type" value="Genomic_DNA"/>
</dbReference>
<dbReference type="SUPFAM" id="SSF55681">
    <property type="entry name" value="Class II aaRS and biotin synthetases"/>
    <property type="match status" value="1"/>
</dbReference>
<evidence type="ECO:0000256" key="5">
    <source>
        <dbReference type="ARBA" id="ARBA00022741"/>
    </source>
</evidence>
<dbReference type="NCBIfam" id="NF003037">
    <property type="entry name" value="PRK03932.1"/>
    <property type="match status" value="1"/>
</dbReference>
<dbReference type="InterPro" id="IPR004365">
    <property type="entry name" value="NA-bd_OB_tRNA"/>
</dbReference>
<evidence type="ECO:0000256" key="4">
    <source>
        <dbReference type="ARBA" id="ARBA00022598"/>
    </source>
</evidence>
<dbReference type="Pfam" id="PF01336">
    <property type="entry name" value="tRNA_anti-codon"/>
    <property type="match status" value="1"/>
</dbReference>
<dbReference type="PROSITE" id="PS50862">
    <property type="entry name" value="AA_TRNA_LIGASE_II"/>
    <property type="match status" value="1"/>
</dbReference>
<evidence type="ECO:0000313" key="12">
    <source>
        <dbReference type="Proteomes" id="UP000007484"/>
    </source>
</evidence>
<feature type="domain" description="Aminoacyl-transfer RNA synthetases class-II family profile" evidence="10">
    <location>
        <begin position="114"/>
        <end position="431"/>
    </location>
</feature>
<evidence type="ECO:0000256" key="2">
    <source>
        <dbReference type="ARBA" id="ARBA00011738"/>
    </source>
</evidence>
<keyword evidence="12" id="KW-1185">Reference proteome</keyword>
<dbReference type="RefSeq" id="WP_013609774.1">
    <property type="nucleotide sequence ID" value="NC_015155.1"/>
</dbReference>
<dbReference type="InterPro" id="IPR002312">
    <property type="entry name" value="Asp/Asn-tRNA-synth_IIb"/>
</dbReference>
<proteinExistence type="inferred from homology"/>
<dbReference type="SUPFAM" id="SSF50249">
    <property type="entry name" value="Nucleic acid-binding proteins"/>
    <property type="match status" value="1"/>
</dbReference>
<reference evidence="11 12" key="1">
    <citation type="journal article" date="2011" name="J. Bacteriol.">
        <title>Complete genome sequences of two hemotropic Mycoplasmas, Mycoplasma haemofelis strain Ohio2 and Mycoplasma suis strain Illinois.</title>
        <authorList>
            <person name="Messick J.B."/>
            <person name="Santos A.P."/>
            <person name="Guimaraes A.M."/>
        </authorList>
    </citation>
    <scope>NUCLEOTIDE SEQUENCE [LARGE SCALE GENOMIC DNA]</scope>
    <source>
        <strain evidence="11 12">Illinois</strain>
    </source>
</reference>
<dbReference type="GO" id="GO:0003676">
    <property type="term" value="F:nucleic acid binding"/>
    <property type="evidence" value="ECO:0007669"/>
    <property type="project" value="InterPro"/>
</dbReference>
<gene>
    <name evidence="11" type="primary">asnS</name>
    <name evidence="11" type="ordered locus">MSU_0308</name>
</gene>
<dbReference type="GO" id="GO:0006421">
    <property type="term" value="P:asparaginyl-tRNA aminoacylation"/>
    <property type="evidence" value="ECO:0007669"/>
    <property type="project" value="UniProtKB-UniRule"/>
</dbReference>
<evidence type="ECO:0000313" key="11">
    <source>
        <dbReference type="EMBL" id="ADX97850.1"/>
    </source>
</evidence>
<dbReference type="Gene3D" id="3.30.930.10">
    <property type="entry name" value="Bira Bifunctional Protein, Domain 2"/>
    <property type="match status" value="1"/>
</dbReference>
<evidence type="ECO:0000256" key="7">
    <source>
        <dbReference type="ARBA" id="ARBA00022917"/>
    </source>
</evidence>
<dbReference type="STRING" id="768700.MSU_0308"/>